<dbReference type="Proteomes" id="UP000001548">
    <property type="component" value="Unassembled WGS sequence"/>
</dbReference>
<feature type="compositionally biased region" description="Polar residues" evidence="1">
    <location>
        <begin position="196"/>
        <end position="206"/>
    </location>
</feature>
<dbReference type="HOGENOM" id="CLU_664704_0_0_1"/>
<organism evidence="2 3">
    <name type="scientific">Giardia intestinalis (strain ATCC 50803 / WB clone C6)</name>
    <name type="common">Giardia lamblia</name>
    <dbReference type="NCBI Taxonomy" id="184922"/>
    <lineage>
        <taxon>Eukaryota</taxon>
        <taxon>Metamonada</taxon>
        <taxon>Diplomonadida</taxon>
        <taxon>Hexamitidae</taxon>
        <taxon>Giardiinae</taxon>
        <taxon>Giardia</taxon>
    </lineage>
</organism>
<dbReference type="OMA" id="DSFVSWR"/>
<proteinExistence type="predicted"/>
<evidence type="ECO:0000313" key="2">
    <source>
        <dbReference type="EMBL" id="KAE8304018.1"/>
    </source>
</evidence>
<reference evidence="2 3" key="1">
    <citation type="journal article" date="2007" name="Science">
        <title>Genomic minimalism in the early diverging intestinal parasite Giardia lamblia.</title>
        <authorList>
            <person name="Morrison H.G."/>
            <person name="McArthur A.G."/>
            <person name="Gillin F.D."/>
            <person name="Aley S.B."/>
            <person name="Adam R.D."/>
            <person name="Olsen G.J."/>
            <person name="Best A.A."/>
            <person name="Cande W.Z."/>
            <person name="Chen F."/>
            <person name="Cipriano M.J."/>
            <person name="Davids B.J."/>
            <person name="Dawson S.C."/>
            <person name="Elmendorf H.G."/>
            <person name="Hehl A.B."/>
            <person name="Holder M.E."/>
            <person name="Huse S.M."/>
            <person name="Kim U.U."/>
            <person name="Lasek-Nesselquist E."/>
            <person name="Manning G."/>
            <person name="Nigam A."/>
            <person name="Nixon J.E."/>
            <person name="Palm D."/>
            <person name="Passamaneck N.E."/>
            <person name="Prabhu A."/>
            <person name="Reich C.I."/>
            <person name="Reiner D.S."/>
            <person name="Samuelson J."/>
            <person name="Svard S.G."/>
            <person name="Sogin M.L."/>
        </authorList>
    </citation>
    <scope>NUCLEOTIDE SEQUENCE [LARGE SCALE GENOMIC DNA]</scope>
    <source>
        <strain evidence="2 3">WB C6</strain>
    </source>
</reference>
<sequence length="414" mass="45438">MESPPVTLQLLRTVGRKLKSSLASPKAASPSAPPIQSEISQMSADLSTDILRLLNPQEPPAEWKKSVAMLRQKGPCKPFIENKAPTKGLENAIRQRRVSDTTQFTIEQSASADTSLSVPALKPSLLIRLKGSLAPSDYLTAEKKSLAAAAAAINDSIDKEVKKTLEVLDETGFDSPNGPKTRKAPFSRLLTKLRESPSSQNDSCTSPDAYFPSKMTQESTKRLLPFSKYVAHGSARPIIRSLKSVVTAEHKFNNAPTTTCTPLTNLAGLDLEEYPNSKSLYTGLSFVRQPASTLIDHEFAVNSAIPRKKDSYGETHQIVGSVDKIQVYDELAMGEVITKRDIAPLEKNCDIQKNVTGLDSFVSWRRRNKEHDGASIVTEALKVDNTSIKFFPTMLSELTANYSKDLVDNINKAY</sequence>
<dbReference type="AlphaFoldDB" id="D3KHL0"/>
<dbReference type="EMBL" id="AACB03000002">
    <property type="protein sequence ID" value="KAE8304018.1"/>
    <property type="molecule type" value="Genomic_DNA"/>
</dbReference>
<feature type="region of interest" description="Disordered" evidence="1">
    <location>
        <begin position="193"/>
        <end position="212"/>
    </location>
</feature>
<protein>
    <submittedName>
        <fullName evidence="2">Uncharacterized protein</fullName>
    </submittedName>
</protein>
<dbReference type="VEuPathDB" id="GiardiaDB:GL50803_3307"/>
<gene>
    <name evidence="2" type="ORF">GL50803_003307</name>
</gene>
<keyword evidence="3" id="KW-1185">Reference proteome</keyword>
<evidence type="ECO:0000313" key="3">
    <source>
        <dbReference type="Proteomes" id="UP000001548"/>
    </source>
</evidence>
<feature type="compositionally biased region" description="Low complexity" evidence="1">
    <location>
        <begin position="20"/>
        <end position="30"/>
    </location>
</feature>
<name>D3KHL0_GIAIC</name>
<evidence type="ECO:0000256" key="1">
    <source>
        <dbReference type="SAM" id="MobiDB-lite"/>
    </source>
</evidence>
<comment type="caution">
    <text evidence="2">The sequence shown here is derived from an EMBL/GenBank/DDBJ whole genome shotgun (WGS) entry which is preliminary data.</text>
</comment>
<accession>D3KHL0</accession>
<feature type="region of interest" description="Disordered" evidence="1">
    <location>
        <begin position="20"/>
        <end position="40"/>
    </location>
</feature>